<dbReference type="KEGG" id="pkb:B4V02_17155"/>
<dbReference type="OrthoDB" id="7869153at2"/>
<organism evidence="2 3">
    <name type="scientific">Paenibacillus kribbensis</name>
    <dbReference type="NCBI Taxonomy" id="172713"/>
    <lineage>
        <taxon>Bacteria</taxon>
        <taxon>Bacillati</taxon>
        <taxon>Bacillota</taxon>
        <taxon>Bacilli</taxon>
        <taxon>Bacillales</taxon>
        <taxon>Paenibacillaceae</taxon>
        <taxon>Paenibacillus</taxon>
    </lineage>
</organism>
<feature type="compositionally biased region" description="Basic and acidic residues" evidence="1">
    <location>
        <begin position="370"/>
        <end position="403"/>
    </location>
</feature>
<dbReference type="Gene3D" id="3.30.470.20">
    <property type="entry name" value="ATP-grasp fold, B domain"/>
    <property type="match status" value="1"/>
</dbReference>
<evidence type="ECO:0000313" key="3">
    <source>
        <dbReference type="Proteomes" id="UP000214666"/>
    </source>
</evidence>
<dbReference type="AlphaFoldDB" id="A0A222WR98"/>
<dbReference type="InterPro" id="IPR026838">
    <property type="entry name" value="YheC/D"/>
</dbReference>
<gene>
    <name evidence="2" type="ORF">B4V02_17155</name>
</gene>
<dbReference type="STRING" id="172713.GCA_001705305_02185"/>
<dbReference type="EMBL" id="CP020028">
    <property type="protein sequence ID" value="ASR48301.1"/>
    <property type="molecule type" value="Genomic_DNA"/>
</dbReference>
<keyword evidence="3" id="KW-1185">Reference proteome</keyword>
<dbReference type="RefSeq" id="WP_094155707.1">
    <property type="nucleotide sequence ID" value="NZ_CP020028.1"/>
</dbReference>
<name>A0A222WR98_9BACL</name>
<dbReference type="SUPFAM" id="SSF56059">
    <property type="entry name" value="Glutathione synthetase ATP-binding domain-like"/>
    <property type="match status" value="1"/>
</dbReference>
<proteinExistence type="predicted"/>
<sequence length="403" mass="47198">MPKPVLGIMTLYLNNKKHLEERDIYERMIAEGKRLGLDTYVFTPADVHKDRRLLLAQIYDPHSRKWTLKWREFPDMIFDRCRVQRSERYLQLKQFRLQYTDLVYLNRPLSNKWAIHQQLARKAAFRPHLPATELFNGFHSVKRMLKQNSLVYLKPINGTGGRGILRIEPINKQRDLYLVEGRNLKRRIIPQQRVRLDRLEPRLSRWNMNNYIVQEGIPVQLPNGRVHDYRMLVQKNSQGVWELTGCAGRIGAHRSVTSNLHGGGKAVPMKQLLTQWIRDEDHREKIIKQGEKLGLDIAAYLEKSYGALCELALDLAINKDGQIYVLEVNPKPAREVFSRIGEKETYRRAIARPMEYALWVYHTQINPKPQTDKTEDKAENKTENKTEDKIEDKTENKAKEGSA</sequence>
<accession>A0A222WR98</accession>
<dbReference type="Proteomes" id="UP000214666">
    <property type="component" value="Chromosome"/>
</dbReference>
<dbReference type="Pfam" id="PF14398">
    <property type="entry name" value="ATPgrasp_YheCD"/>
    <property type="match status" value="1"/>
</dbReference>
<protein>
    <submittedName>
        <fullName evidence="2">Endospore coat-associated protein</fullName>
    </submittedName>
</protein>
<evidence type="ECO:0000313" key="2">
    <source>
        <dbReference type="EMBL" id="ASR48301.1"/>
    </source>
</evidence>
<reference evidence="2 3" key="1">
    <citation type="submission" date="2017-03" db="EMBL/GenBank/DDBJ databases">
        <title>Complete genome sequence of Paenibacillus Kribbensis producing bioflocculants.</title>
        <authorList>
            <person name="Lee H.-G."/>
            <person name="Oh H.-M."/>
        </authorList>
    </citation>
    <scope>NUCLEOTIDE SEQUENCE [LARGE SCALE GENOMIC DNA]</scope>
    <source>
        <strain evidence="2 3">AM49</strain>
    </source>
</reference>
<feature type="region of interest" description="Disordered" evidence="1">
    <location>
        <begin position="367"/>
        <end position="403"/>
    </location>
</feature>
<evidence type="ECO:0000256" key="1">
    <source>
        <dbReference type="SAM" id="MobiDB-lite"/>
    </source>
</evidence>